<dbReference type="AlphaFoldDB" id="A0A084WTQ5"/>
<reference evidence="1 3" key="1">
    <citation type="journal article" date="2014" name="BMC Genomics">
        <title>Genome sequence of Anopheles sinensis provides insight into genetics basis of mosquito competence for malaria parasites.</title>
        <authorList>
            <person name="Zhou D."/>
            <person name="Zhang D."/>
            <person name="Ding G."/>
            <person name="Shi L."/>
            <person name="Hou Q."/>
            <person name="Ye Y."/>
            <person name="Xu Y."/>
            <person name="Zhou H."/>
            <person name="Xiong C."/>
            <person name="Li S."/>
            <person name="Yu J."/>
            <person name="Hong S."/>
            <person name="Yu X."/>
            <person name="Zou P."/>
            <person name="Chen C."/>
            <person name="Chang X."/>
            <person name="Wang W."/>
            <person name="Lv Y."/>
            <person name="Sun Y."/>
            <person name="Ma L."/>
            <person name="Shen B."/>
            <person name="Zhu C."/>
        </authorList>
    </citation>
    <scope>NUCLEOTIDE SEQUENCE [LARGE SCALE GENOMIC DNA]</scope>
</reference>
<dbReference type="EMBL" id="ATLV01026911">
    <property type="status" value="NOT_ANNOTATED_CDS"/>
    <property type="molecule type" value="Genomic_DNA"/>
</dbReference>
<sequence length="170" mass="19139">MVVSPHYYHHLVALLPIATRTRFPKEAQAHKMKIIIKVHFINSRFGKTKTREAGAGHRTRQVPVQVGVCVVMAELPHKCVREKEDEEERCGIGMEWGLVDSIAPFPHTFACYGNNLTDSTLFYARATDRSLFVFRQRPQKGPFRCGPWRGPLECTAFPAGRSVCTGSQIG</sequence>
<evidence type="ECO:0000313" key="2">
    <source>
        <dbReference type="EnsemblMetazoa" id="ASIC021837-PA"/>
    </source>
</evidence>
<dbReference type="EnsemblMetazoa" id="ASIC021837-RA">
    <property type="protein sequence ID" value="ASIC021837-PA"/>
    <property type="gene ID" value="ASIC021837"/>
</dbReference>
<accession>A0A084WTQ5</accession>
<dbReference type="VEuPathDB" id="VectorBase:ASIC021837"/>
<evidence type="ECO:0000313" key="3">
    <source>
        <dbReference type="Proteomes" id="UP000030765"/>
    </source>
</evidence>
<reference evidence="2" key="2">
    <citation type="submission" date="2020-05" db="UniProtKB">
        <authorList>
            <consortium name="EnsemblMetazoa"/>
        </authorList>
    </citation>
    <scope>IDENTIFICATION</scope>
</reference>
<protein>
    <submittedName>
        <fullName evidence="1 2">GAF domain-containing protein</fullName>
    </submittedName>
</protein>
<name>A0A084WTQ5_ANOSI</name>
<organism evidence="1">
    <name type="scientific">Anopheles sinensis</name>
    <name type="common">Mosquito</name>
    <dbReference type="NCBI Taxonomy" id="74873"/>
    <lineage>
        <taxon>Eukaryota</taxon>
        <taxon>Metazoa</taxon>
        <taxon>Ecdysozoa</taxon>
        <taxon>Arthropoda</taxon>
        <taxon>Hexapoda</taxon>
        <taxon>Insecta</taxon>
        <taxon>Pterygota</taxon>
        <taxon>Neoptera</taxon>
        <taxon>Endopterygota</taxon>
        <taxon>Diptera</taxon>
        <taxon>Nematocera</taxon>
        <taxon>Culicoidea</taxon>
        <taxon>Culicidae</taxon>
        <taxon>Anophelinae</taxon>
        <taxon>Anopheles</taxon>
    </lineage>
</organism>
<gene>
    <name evidence="1" type="ORF">ZHAS_00021837</name>
</gene>
<keyword evidence="3" id="KW-1185">Reference proteome</keyword>
<dbReference type="Proteomes" id="UP000030765">
    <property type="component" value="Unassembled WGS sequence"/>
</dbReference>
<evidence type="ECO:0000313" key="1">
    <source>
        <dbReference type="EMBL" id="KFB53599.1"/>
    </source>
</evidence>
<proteinExistence type="predicted"/>
<dbReference type="EMBL" id="KE525420">
    <property type="protein sequence ID" value="KFB53599.1"/>
    <property type="molecule type" value="Genomic_DNA"/>
</dbReference>